<feature type="region of interest" description="Disordered" evidence="6">
    <location>
        <begin position="1"/>
        <end position="37"/>
    </location>
</feature>
<feature type="transmembrane region" description="Helical" evidence="7">
    <location>
        <begin position="101"/>
        <end position="121"/>
    </location>
</feature>
<comment type="caution">
    <text evidence="9">The sequence shown here is derived from an EMBL/GenBank/DDBJ whole genome shotgun (WGS) entry which is preliminary data.</text>
</comment>
<comment type="subcellular location">
    <subcellularLocation>
        <location evidence="1">Cell membrane</location>
        <topology evidence="1">Multi-pass membrane protein</topology>
    </subcellularLocation>
</comment>
<dbReference type="Pfam" id="PF07690">
    <property type="entry name" value="MFS_1"/>
    <property type="match status" value="1"/>
</dbReference>
<dbReference type="InterPro" id="IPR036259">
    <property type="entry name" value="MFS_trans_sf"/>
</dbReference>
<feature type="transmembrane region" description="Helical" evidence="7">
    <location>
        <begin position="228"/>
        <end position="251"/>
    </location>
</feature>
<feature type="transmembrane region" description="Helical" evidence="7">
    <location>
        <begin position="141"/>
        <end position="161"/>
    </location>
</feature>
<evidence type="ECO:0000259" key="8">
    <source>
        <dbReference type="PROSITE" id="PS50850"/>
    </source>
</evidence>
<evidence type="ECO:0000256" key="4">
    <source>
        <dbReference type="ARBA" id="ARBA00022989"/>
    </source>
</evidence>
<proteinExistence type="inferred from homology"/>
<dbReference type="PROSITE" id="PS50850">
    <property type="entry name" value="MFS"/>
    <property type="match status" value="1"/>
</dbReference>
<keyword evidence="3 7" id="KW-0812">Transmembrane</keyword>
<feature type="transmembrane region" description="Helical" evidence="7">
    <location>
        <begin position="397"/>
        <end position="416"/>
    </location>
</feature>
<dbReference type="PROSITE" id="PS00216">
    <property type="entry name" value="SUGAR_TRANSPORT_1"/>
    <property type="match status" value="1"/>
</dbReference>
<reference evidence="9 10" key="1">
    <citation type="journal article" date="2016" name="Genome Biol. Evol.">
        <title>Divergent and convergent evolution of fungal pathogenicity.</title>
        <authorList>
            <person name="Shang Y."/>
            <person name="Xiao G."/>
            <person name="Zheng P."/>
            <person name="Cen K."/>
            <person name="Zhan S."/>
            <person name="Wang C."/>
        </authorList>
    </citation>
    <scope>NUCLEOTIDE SEQUENCE [LARGE SCALE GENOMIC DNA]</scope>
    <source>
        <strain evidence="9 10">ARSEF 7405</strain>
    </source>
</reference>
<gene>
    <name evidence="9" type="ORF">AAP_01756</name>
</gene>
<comment type="similarity">
    <text evidence="2">Belongs to the major facilitator superfamily.</text>
</comment>
<dbReference type="VEuPathDB" id="FungiDB:AAP_01756"/>
<keyword evidence="5 7" id="KW-0472">Membrane</keyword>
<keyword evidence="10" id="KW-1185">Reference proteome</keyword>
<dbReference type="FunFam" id="1.20.1250.20:FF:000082">
    <property type="entry name" value="MFS multidrug transporter, putative"/>
    <property type="match status" value="1"/>
</dbReference>
<dbReference type="EMBL" id="AZGZ01000006">
    <property type="protein sequence ID" value="KZZ94456.1"/>
    <property type="molecule type" value="Genomic_DNA"/>
</dbReference>
<dbReference type="InterPro" id="IPR011701">
    <property type="entry name" value="MFS"/>
</dbReference>
<feature type="compositionally biased region" description="Basic and acidic residues" evidence="6">
    <location>
        <begin position="26"/>
        <end position="37"/>
    </location>
</feature>
<dbReference type="OrthoDB" id="6770063at2759"/>
<evidence type="ECO:0000313" key="10">
    <source>
        <dbReference type="Proteomes" id="UP000242877"/>
    </source>
</evidence>
<dbReference type="GO" id="GO:0005886">
    <property type="term" value="C:plasma membrane"/>
    <property type="evidence" value="ECO:0007669"/>
    <property type="project" value="UniProtKB-SubCell"/>
</dbReference>
<evidence type="ECO:0000256" key="1">
    <source>
        <dbReference type="ARBA" id="ARBA00004651"/>
    </source>
</evidence>
<keyword evidence="4 7" id="KW-1133">Transmembrane helix</keyword>
<evidence type="ECO:0000256" key="7">
    <source>
        <dbReference type="SAM" id="Phobius"/>
    </source>
</evidence>
<evidence type="ECO:0000256" key="6">
    <source>
        <dbReference type="SAM" id="MobiDB-lite"/>
    </source>
</evidence>
<dbReference type="AlphaFoldDB" id="A0A168AWS1"/>
<dbReference type="Proteomes" id="UP000242877">
    <property type="component" value="Unassembled WGS sequence"/>
</dbReference>
<dbReference type="SUPFAM" id="SSF103473">
    <property type="entry name" value="MFS general substrate transporter"/>
    <property type="match status" value="1"/>
</dbReference>
<feature type="transmembrane region" description="Helical" evidence="7">
    <location>
        <begin position="436"/>
        <end position="455"/>
    </location>
</feature>
<dbReference type="GO" id="GO:0022857">
    <property type="term" value="F:transmembrane transporter activity"/>
    <property type="evidence" value="ECO:0007669"/>
    <property type="project" value="InterPro"/>
</dbReference>
<name>A0A168AWS1_9EURO</name>
<evidence type="ECO:0000256" key="3">
    <source>
        <dbReference type="ARBA" id="ARBA00022692"/>
    </source>
</evidence>
<dbReference type="Gene3D" id="1.20.1250.20">
    <property type="entry name" value="MFS general substrate transporter like domains"/>
    <property type="match status" value="1"/>
</dbReference>
<dbReference type="PANTHER" id="PTHR23502:SF134">
    <property type="entry name" value="MAJOR FACILITATOR SUPERFAMILY (MFS) PROFILE DOMAIN-CONTAINING PROTEIN-RELATED"/>
    <property type="match status" value="1"/>
</dbReference>
<feature type="transmembrane region" description="Helical" evidence="7">
    <location>
        <begin position="530"/>
        <end position="551"/>
    </location>
</feature>
<protein>
    <submittedName>
        <fullName evidence="9">MFS multidrug transporter</fullName>
    </submittedName>
</protein>
<organism evidence="9 10">
    <name type="scientific">Ascosphaera apis ARSEF 7405</name>
    <dbReference type="NCBI Taxonomy" id="392613"/>
    <lineage>
        <taxon>Eukaryota</taxon>
        <taxon>Fungi</taxon>
        <taxon>Dikarya</taxon>
        <taxon>Ascomycota</taxon>
        <taxon>Pezizomycotina</taxon>
        <taxon>Eurotiomycetes</taxon>
        <taxon>Eurotiomycetidae</taxon>
        <taxon>Onygenales</taxon>
        <taxon>Ascosphaeraceae</taxon>
        <taxon>Ascosphaera</taxon>
    </lineage>
</organism>
<feature type="domain" description="Major facilitator superfamily (MFS) profile" evidence="8">
    <location>
        <begin position="103"/>
        <end position="556"/>
    </location>
</feature>
<dbReference type="GO" id="GO:0042908">
    <property type="term" value="P:xenobiotic transport"/>
    <property type="evidence" value="ECO:0007669"/>
    <property type="project" value="UniProtKB-ARBA"/>
</dbReference>
<dbReference type="CDD" id="cd17323">
    <property type="entry name" value="MFS_Tpo1_MDR_like"/>
    <property type="match status" value="1"/>
</dbReference>
<dbReference type="InterPro" id="IPR005829">
    <property type="entry name" value="Sugar_transporter_CS"/>
</dbReference>
<dbReference type="PANTHER" id="PTHR23502">
    <property type="entry name" value="MAJOR FACILITATOR SUPERFAMILY"/>
    <property type="match status" value="1"/>
</dbReference>
<dbReference type="GO" id="GO:0140115">
    <property type="term" value="P:export across plasma membrane"/>
    <property type="evidence" value="ECO:0007669"/>
    <property type="project" value="UniProtKB-ARBA"/>
</dbReference>
<dbReference type="InterPro" id="IPR020846">
    <property type="entry name" value="MFS_dom"/>
</dbReference>
<evidence type="ECO:0000313" key="9">
    <source>
        <dbReference type="EMBL" id="KZZ94456.1"/>
    </source>
</evidence>
<evidence type="ECO:0000256" key="2">
    <source>
        <dbReference type="ARBA" id="ARBA00008335"/>
    </source>
</evidence>
<evidence type="ECO:0000256" key="5">
    <source>
        <dbReference type="ARBA" id="ARBA00023136"/>
    </source>
</evidence>
<feature type="transmembrane region" description="Helical" evidence="7">
    <location>
        <begin position="359"/>
        <end position="385"/>
    </location>
</feature>
<feature type="transmembrane region" description="Helical" evidence="7">
    <location>
        <begin position="168"/>
        <end position="188"/>
    </location>
</feature>
<accession>A0A168AWS1</accession>
<feature type="transmembrane region" description="Helical" evidence="7">
    <location>
        <begin position="461"/>
        <end position="487"/>
    </location>
</feature>
<feature type="transmembrane region" description="Helical" evidence="7">
    <location>
        <begin position="194"/>
        <end position="216"/>
    </location>
</feature>
<feature type="transmembrane region" description="Helical" evidence="7">
    <location>
        <begin position="499"/>
        <end position="518"/>
    </location>
</feature>
<sequence length="572" mass="63874">MADNNAVPLQEAALQQPGDSNQFPRSSDDSVTTRHDGMLTPDLKTVVSNTPKDLALAETEICYIDFHTNLPPLASPAPTELPMPDLTPYTCAMEWSTWRKVTVMIFVTYFSCYSGISAASYNSPMIELQEKWHISHVVYELGSTLFCIGFAIMPMVLAPFSELIGRRWVILGSSSVFLLCMTMCGVTNSFAGMAIARFFVGCGGSVFSSLLGGIISDIYPSEKLNTPMAALAAATLFGTGFGPLICGYIAARHSWRWVFYMQSICDGAFLVYGLFFLKESRADALLRRKAKALNSWYDKLEDAGCIGVKVPVDPEKPFAGYKTVRIRWRCKSDEQRQGLLQMICMSFYRPFHFLFTEPVVFFFSLWISFAWGILFLTFSAIPLVFGNRYGFDLEQKGAVASTMCVGTMIAFIMSVCEDKYLRKHHPEKVLMPEHRLYFACLESFFLPIGLFWFGWTCYSSVHWIVPTMAIAVATMGIFSIFLSCFNFSTDCYGHYASSVLAAQSFLRNMFGGVFSLFTREMFEKIGYSGASSLLGGVALALSLVPWALVLFGPRIRARSKICSEIMRAKGEK</sequence>